<dbReference type="Proteomes" id="UP000825935">
    <property type="component" value="Chromosome 9"/>
</dbReference>
<gene>
    <name evidence="1" type="ORF">KP509_09G062800</name>
</gene>
<organism evidence="1 2">
    <name type="scientific">Ceratopteris richardii</name>
    <name type="common">Triangle waterfern</name>
    <dbReference type="NCBI Taxonomy" id="49495"/>
    <lineage>
        <taxon>Eukaryota</taxon>
        <taxon>Viridiplantae</taxon>
        <taxon>Streptophyta</taxon>
        <taxon>Embryophyta</taxon>
        <taxon>Tracheophyta</taxon>
        <taxon>Polypodiopsida</taxon>
        <taxon>Polypodiidae</taxon>
        <taxon>Polypodiales</taxon>
        <taxon>Pteridineae</taxon>
        <taxon>Pteridaceae</taxon>
        <taxon>Parkerioideae</taxon>
        <taxon>Ceratopteris</taxon>
    </lineage>
</organism>
<sequence length="90" mass="9656">MASRASLVKCVASSCSRAASRRSVPVVNRLGTIRNSSSAPSSRFFRLRGALVGLQSQQPLHSTIANSLFVSRLSFGTYDVLFLRAGEKPA</sequence>
<keyword evidence="2" id="KW-1185">Reference proteome</keyword>
<accession>A0A8T2U1W5</accession>
<protein>
    <submittedName>
        <fullName evidence="1">Uncharacterized protein</fullName>
    </submittedName>
</protein>
<evidence type="ECO:0000313" key="1">
    <source>
        <dbReference type="EMBL" id="KAH7429717.1"/>
    </source>
</evidence>
<comment type="caution">
    <text evidence="1">The sequence shown here is derived from an EMBL/GenBank/DDBJ whole genome shotgun (WGS) entry which is preliminary data.</text>
</comment>
<evidence type="ECO:0000313" key="2">
    <source>
        <dbReference type="Proteomes" id="UP000825935"/>
    </source>
</evidence>
<proteinExistence type="predicted"/>
<dbReference type="AlphaFoldDB" id="A0A8T2U1W5"/>
<name>A0A8T2U1W5_CERRI</name>
<reference evidence="1" key="1">
    <citation type="submission" date="2021-08" db="EMBL/GenBank/DDBJ databases">
        <title>WGS assembly of Ceratopteris richardii.</title>
        <authorList>
            <person name="Marchant D.B."/>
            <person name="Chen G."/>
            <person name="Jenkins J."/>
            <person name="Shu S."/>
            <person name="Leebens-Mack J."/>
            <person name="Grimwood J."/>
            <person name="Schmutz J."/>
            <person name="Soltis P."/>
            <person name="Soltis D."/>
            <person name="Chen Z.-H."/>
        </authorList>
    </citation>
    <scope>NUCLEOTIDE SEQUENCE</scope>
    <source>
        <strain evidence="1">Whitten #5841</strain>
        <tissue evidence="1">Leaf</tissue>
    </source>
</reference>
<dbReference type="EMBL" id="CM035414">
    <property type="protein sequence ID" value="KAH7429717.1"/>
    <property type="molecule type" value="Genomic_DNA"/>
</dbReference>